<dbReference type="Proteomes" id="UP001595640">
    <property type="component" value="Unassembled WGS sequence"/>
</dbReference>
<protein>
    <submittedName>
        <fullName evidence="1">Uncharacterized protein</fullName>
    </submittedName>
</protein>
<comment type="caution">
    <text evidence="1">The sequence shown here is derived from an EMBL/GenBank/DDBJ whole genome shotgun (WGS) entry which is preliminary data.</text>
</comment>
<organism evidence="1 2">
    <name type="scientific">Modicisalibacter luteus</name>
    <dbReference type="NCBI Taxonomy" id="453962"/>
    <lineage>
        <taxon>Bacteria</taxon>
        <taxon>Pseudomonadati</taxon>
        <taxon>Pseudomonadota</taxon>
        <taxon>Gammaproteobacteria</taxon>
        <taxon>Oceanospirillales</taxon>
        <taxon>Halomonadaceae</taxon>
        <taxon>Modicisalibacter</taxon>
    </lineage>
</organism>
<accession>A0ABV7M3V0</accession>
<gene>
    <name evidence="1" type="ORF">ACFOEI_14485</name>
</gene>
<keyword evidence="2" id="KW-1185">Reference proteome</keyword>
<reference evidence="2" key="1">
    <citation type="journal article" date="2019" name="Int. J. Syst. Evol. Microbiol.">
        <title>The Global Catalogue of Microorganisms (GCM) 10K type strain sequencing project: providing services to taxonomists for standard genome sequencing and annotation.</title>
        <authorList>
            <consortium name="The Broad Institute Genomics Platform"/>
            <consortium name="The Broad Institute Genome Sequencing Center for Infectious Disease"/>
            <person name="Wu L."/>
            <person name="Ma J."/>
        </authorList>
    </citation>
    <scope>NUCLEOTIDE SEQUENCE [LARGE SCALE GENOMIC DNA]</scope>
    <source>
        <strain evidence="2">KCTC 12847</strain>
    </source>
</reference>
<name>A0ABV7M3V0_9GAMM</name>
<evidence type="ECO:0000313" key="2">
    <source>
        <dbReference type="Proteomes" id="UP001595640"/>
    </source>
</evidence>
<evidence type="ECO:0000313" key="1">
    <source>
        <dbReference type="EMBL" id="MFC3293261.1"/>
    </source>
</evidence>
<sequence>MLNSQPLNTAVLNGGADSGPDLGSDWERYAPIERQTIYVLDVGETRIPISSVQATMRTTGQSYLQAVIPSGNAWAATLEGLRGQVMQLRKGYRYKDGSLSPLEIIAAAPFDNARGDHGPTSDSLTISGYGAFTVVTTLERTLRAVRYRSLQDGVRRVRAGVDLFLRPGHTAIDSDGTVFPVATIQYFINGQTEFMEVLEDG</sequence>
<dbReference type="RefSeq" id="WP_019020567.1">
    <property type="nucleotide sequence ID" value="NZ_BMXD01000001.1"/>
</dbReference>
<proteinExistence type="predicted"/>
<dbReference type="EMBL" id="JBHRUH010000031">
    <property type="protein sequence ID" value="MFC3293261.1"/>
    <property type="molecule type" value="Genomic_DNA"/>
</dbReference>